<gene>
    <name evidence="3" type="ORF">EB796_005123</name>
</gene>
<accession>A0A7J7KE47</accession>
<name>A0A7J7KE47_BUGNE</name>
<evidence type="ECO:0000256" key="1">
    <source>
        <dbReference type="SAM" id="MobiDB-lite"/>
    </source>
</evidence>
<feature type="region of interest" description="Disordered" evidence="1">
    <location>
        <begin position="301"/>
        <end position="322"/>
    </location>
</feature>
<evidence type="ECO:0000256" key="2">
    <source>
        <dbReference type="SAM" id="SignalP"/>
    </source>
</evidence>
<evidence type="ECO:0000313" key="4">
    <source>
        <dbReference type="Proteomes" id="UP000593567"/>
    </source>
</evidence>
<comment type="caution">
    <text evidence="3">The sequence shown here is derived from an EMBL/GenBank/DDBJ whole genome shotgun (WGS) entry which is preliminary data.</text>
</comment>
<organism evidence="3 4">
    <name type="scientific">Bugula neritina</name>
    <name type="common">Brown bryozoan</name>
    <name type="synonym">Sertularia neritina</name>
    <dbReference type="NCBI Taxonomy" id="10212"/>
    <lineage>
        <taxon>Eukaryota</taxon>
        <taxon>Metazoa</taxon>
        <taxon>Spiralia</taxon>
        <taxon>Lophotrochozoa</taxon>
        <taxon>Bryozoa</taxon>
        <taxon>Gymnolaemata</taxon>
        <taxon>Cheilostomatida</taxon>
        <taxon>Flustrina</taxon>
        <taxon>Buguloidea</taxon>
        <taxon>Bugulidae</taxon>
        <taxon>Bugula</taxon>
    </lineage>
</organism>
<protein>
    <submittedName>
        <fullName evidence="3">Uncharacterized protein</fullName>
    </submittedName>
</protein>
<feature type="compositionally biased region" description="Low complexity" evidence="1">
    <location>
        <begin position="305"/>
        <end position="319"/>
    </location>
</feature>
<dbReference type="EMBL" id="VXIV02000701">
    <property type="protein sequence ID" value="KAF6036567.1"/>
    <property type="molecule type" value="Genomic_DNA"/>
</dbReference>
<keyword evidence="2" id="KW-0732">Signal</keyword>
<dbReference type="AlphaFoldDB" id="A0A7J7KE47"/>
<evidence type="ECO:0000313" key="3">
    <source>
        <dbReference type="EMBL" id="KAF6036567.1"/>
    </source>
</evidence>
<reference evidence="3" key="1">
    <citation type="submission" date="2020-06" db="EMBL/GenBank/DDBJ databases">
        <title>Draft genome of Bugula neritina, a colonial animal packing powerful symbionts and potential medicines.</title>
        <authorList>
            <person name="Rayko M."/>
        </authorList>
    </citation>
    <scope>NUCLEOTIDE SEQUENCE [LARGE SCALE GENOMIC DNA]</scope>
    <source>
        <strain evidence="3">Kwan_BN1</strain>
    </source>
</reference>
<proteinExistence type="predicted"/>
<feature type="signal peptide" evidence="2">
    <location>
        <begin position="1"/>
        <end position="17"/>
    </location>
</feature>
<keyword evidence="4" id="KW-1185">Reference proteome</keyword>
<dbReference type="Proteomes" id="UP000593567">
    <property type="component" value="Unassembled WGS sequence"/>
</dbReference>
<sequence length="487" mass="50575">MIPRWLTSLCSFQISFGFALVKMLKHNQQKALLLSVGEEEVAEVCEQIEAFYPSTVTLEPSCTSALYRVFRVEVSGGNGQVVPDPTAASASIWEIQCPHGDGCTSKVCRALVAPTPPAAKPAMPDVPQHLTLPAALQASQKATFSATALVAPTPPAAEPAWPEVPLPLILPAALQASQETTLSATAFVAPTPSAAEPARPEVSLPLILPAALQASQETTLSATAFVAPTPSAAEPARPEVPLPLILPAALQASQETTLSATAFVAPIPPPAEPAMAEAAQLITPKPAPLATQGAALYAPAPLTSQADPPATQEPATPEASPRVTPQAALPATALAVDDAVPAGLDGMVSLVCSLYETDTEAAPALLLSVGEEEVAEVCEQIEAFYPSTVTLEPSCTSALYRVFRVEVSGGNGQVVPDPTAASVAPANLSRDLQPHLVVLLHVVLQYSQAVCPQPSAFRMTSSAPCCWIAFSYKPSVKNLKPLGLKTR</sequence>
<feature type="chain" id="PRO_5029843874" evidence="2">
    <location>
        <begin position="18"/>
        <end position="487"/>
    </location>
</feature>